<dbReference type="AlphaFoldDB" id="A0A0N0RS27"/>
<evidence type="ECO:0000313" key="5">
    <source>
        <dbReference type="Proteomes" id="UP000037751"/>
    </source>
</evidence>
<dbReference type="Gene3D" id="1.10.555.10">
    <property type="entry name" value="Rho GTPase activation protein"/>
    <property type="match status" value="1"/>
</dbReference>
<feature type="compositionally biased region" description="Polar residues" evidence="2">
    <location>
        <begin position="490"/>
        <end position="508"/>
    </location>
</feature>
<dbReference type="PROSITE" id="PS50238">
    <property type="entry name" value="RHOGAP"/>
    <property type="match status" value="1"/>
</dbReference>
<feature type="compositionally biased region" description="Polar residues" evidence="2">
    <location>
        <begin position="408"/>
        <end position="444"/>
    </location>
</feature>
<dbReference type="InterPro" id="IPR051025">
    <property type="entry name" value="RhoGAP"/>
</dbReference>
<comment type="caution">
    <text evidence="4">The sequence shown here is derived from an EMBL/GenBank/DDBJ whole genome shotgun (WGS) entry which is preliminary data.</text>
</comment>
<dbReference type="GO" id="GO:0060237">
    <property type="term" value="P:regulation of fungal-type cell wall organization"/>
    <property type="evidence" value="ECO:0007669"/>
    <property type="project" value="TreeGrafter"/>
</dbReference>
<feature type="compositionally biased region" description="Low complexity" evidence="2">
    <location>
        <begin position="518"/>
        <end position="534"/>
    </location>
</feature>
<organism evidence="4 5">
    <name type="scientific">Malassezia pachydermatis</name>
    <dbReference type="NCBI Taxonomy" id="77020"/>
    <lineage>
        <taxon>Eukaryota</taxon>
        <taxon>Fungi</taxon>
        <taxon>Dikarya</taxon>
        <taxon>Basidiomycota</taxon>
        <taxon>Ustilaginomycotina</taxon>
        <taxon>Malasseziomycetes</taxon>
        <taxon>Malasseziales</taxon>
        <taxon>Malasseziaceae</taxon>
        <taxon>Malassezia</taxon>
    </lineage>
</organism>
<dbReference type="SUPFAM" id="SSF48350">
    <property type="entry name" value="GTPase activation domain, GAP"/>
    <property type="match status" value="1"/>
</dbReference>
<dbReference type="GeneID" id="28726430"/>
<feature type="compositionally biased region" description="Polar residues" evidence="2">
    <location>
        <begin position="303"/>
        <end position="314"/>
    </location>
</feature>
<keyword evidence="1" id="KW-0343">GTPase activation</keyword>
<dbReference type="InterPro" id="IPR008936">
    <property type="entry name" value="Rho_GTPase_activation_prot"/>
</dbReference>
<dbReference type="OrthoDB" id="3196451at2759"/>
<gene>
    <name evidence="4" type="ORF">Malapachy_0021</name>
</gene>
<dbReference type="EMBL" id="LGAV01000006">
    <property type="protein sequence ID" value="KOS13529.1"/>
    <property type="molecule type" value="Genomic_DNA"/>
</dbReference>
<keyword evidence="5" id="KW-1185">Reference proteome</keyword>
<dbReference type="Pfam" id="PF00620">
    <property type="entry name" value="RhoGAP"/>
    <property type="match status" value="1"/>
</dbReference>
<dbReference type="PANTHER" id="PTHR15228:SF25">
    <property type="entry name" value="F-BAR DOMAIN-CONTAINING PROTEIN"/>
    <property type="match status" value="1"/>
</dbReference>
<evidence type="ECO:0000313" key="4">
    <source>
        <dbReference type="EMBL" id="KOS13529.1"/>
    </source>
</evidence>
<feature type="region of interest" description="Disordered" evidence="2">
    <location>
        <begin position="303"/>
        <end position="508"/>
    </location>
</feature>
<name>A0A0N0RS27_9BASI</name>
<proteinExistence type="predicted"/>
<feature type="domain" description="Rho-GAP" evidence="3">
    <location>
        <begin position="57"/>
        <end position="251"/>
    </location>
</feature>
<evidence type="ECO:0000259" key="3">
    <source>
        <dbReference type="PROSITE" id="PS50238"/>
    </source>
</evidence>
<dbReference type="GO" id="GO:0005096">
    <property type="term" value="F:GTPase activator activity"/>
    <property type="evidence" value="ECO:0007669"/>
    <property type="project" value="UniProtKB-KW"/>
</dbReference>
<feature type="region of interest" description="Disordered" evidence="2">
    <location>
        <begin position="517"/>
        <end position="536"/>
    </location>
</feature>
<dbReference type="STRING" id="77020.A0A0N0RS27"/>
<dbReference type="SMART" id="SM00324">
    <property type="entry name" value="RhoGAP"/>
    <property type="match status" value="1"/>
</dbReference>
<accession>A0A0N0RS27</accession>
<dbReference type="Proteomes" id="UP000037751">
    <property type="component" value="Unassembled WGS sequence"/>
</dbReference>
<feature type="region of interest" description="Disordered" evidence="2">
    <location>
        <begin position="583"/>
        <end position="623"/>
    </location>
</feature>
<feature type="compositionally biased region" description="Basic and acidic residues" evidence="2">
    <location>
        <begin position="325"/>
        <end position="334"/>
    </location>
</feature>
<dbReference type="RefSeq" id="XP_017991161.1">
    <property type="nucleotide sequence ID" value="XM_018134555.1"/>
</dbReference>
<reference evidence="4 5" key="1">
    <citation type="submission" date="2015-07" db="EMBL/GenBank/DDBJ databases">
        <title>Draft Genome Sequence of Malassezia furfur CBS1878 and Malassezia pachydermatis CBS1879.</title>
        <authorList>
            <person name="Triana S."/>
            <person name="Ohm R."/>
            <person name="Gonzalez A."/>
            <person name="DeCock H."/>
            <person name="Restrepo S."/>
            <person name="Celis A."/>
        </authorList>
    </citation>
    <scope>NUCLEOTIDE SEQUENCE [LARGE SCALE GENOMIC DNA]</scope>
    <source>
        <strain evidence="4 5">CBS 1879</strain>
    </source>
</reference>
<protein>
    <submittedName>
        <fullName evidence="4">Rho gtpase activation protein</fullName>
    </submittedName>
</protein>
<evidence type="ECO:0000256" key="2">
    <source>
        <dbReference type="SAM" id="MobiDB-lite"/>
    </source>
</evidence>
<evidence type="ECO:0000256" key="1">
    <source>
        <dbReference type="ARBA" id="ARBA00022468"/>
    </source>
</evidence>
<dbReference type="GO" id="GO:0005938">
    <property type="term" value="C:cell cortex"/>
    <property type="evidence" value="ECO:0007669"/>
    <property type="project" value="TreeGrafter"/>
</dbReference>
<dbReference type="InterPro" id="IPR000198">
    <property type="entry name" value="RhoGAP_dom"/>
</dbReference>
<dbReference type="PANTHER" id="PTHR15228">
    <property type="entry name" value="SPERMATHECAL PHYSIOLOGY VARIANT"/>
    <property type="match status" value="1"/>
</dbReference>
<feature type="compositionally biased region" description="Low complexity" evidence="2">
    <location>
        <begin position="584"/>
        <end position="595"/>
    </location>
</feature>
<dbReference type="GO" id="GO:0007165">
    <property type="term" value="P:signal transduction"/>
    <property type="evidence" value="ECO:0007669"/>
    <property type="project" value="InterPro"/>
</dbReference>
<sequence length="639" mass="70190">MTSPRWDDPAATLGGLKSWWSAFSVRGAVSPREERLEINPDSIFGAPLHHVLKHSSVAISLMKEDGEPYVWGYIPSPVAKIGLHLKQHALETEGVFRVGGSEKRMRELQDLLDAPPSYGKSLDWSVYTVHDAAGVLRRYLNMMPEPIVPRNQFKKFCRVLAKLDLDTDTKIEKFRVLIKACPQANQYLMLYILDLLAMFERKSATNKMTAQNLAIVFQPAILNHPSISSKDDHMLAVNVIEFLIEHQDHFVLALSTPPPKDVSPEDLTTKISSEVESYIIIPSDSDEEVDEYHVHLGGGSLLAQTPTPATSNGFFSRIERRKRADRQPVVHTEELNPQTLIPEKYRESPTKNQRFIRNENRGRSLSQSDEQAGEKVSANALKDDVRKGKAHGPFENLNIFSRPKLQKRSASATNVSQETSASTSASDTLYPISSSTGASPTNTRPIRGWSDSASQPIFQVEKATAQDVQPSSSSSHPPTPPVKAPMSWARNDTSTGGMTHSGPTALASSPRTLAPIATMPTPSSSRSISTSGTSRQEEQPFYYLQNPRLDTLGPVKQPLENIPMGIPASKDMHSLPTPVSVQVTPASADTTPTADQENKGYNLNTKPAADSVESSSTALRRGTPELKHAKVVLTISART</sequence>
<dbReference type="VEuPathDB" id="FungiDB:Malapachy_0021"/>